<evidence type="ECO:0000313" key="10">
    <source>
        <dbReference type="Proteomes" id="UP001140502"/>
    </source>
</evidence>
<dbReference type="Gene3D" id="1.20.1250.20">
    <property type="entry name" value="MFS general substrate transporter like domains"/>
    <property type="match status" value="1"/>
</dbReference>
<feature type="transmembrane region" description="Helical" evidence="7">
    <location>
        <begin position="176"/>
        <end position="194"/>
    </location>
</feature>
<feature type="transmembrane region" description="Helical" evidence="7">
    <location>
        <begin position="118"/>
        <end position="137"/>
    </location>
</feature>
<dbReference type="AlphaFoldDB" id="A0A9W8WFH7"/>
<accession>A0A9W8WFH7</accession>
<feature type="domain" description="Major facilitator superfamily (MFS) profile" evidence="8">
    <location>
        <begin position="53"/>
        <end position="541"/>
    </location>
</feature>
<proteinExistence type="predicted"/>
<dbReference type="PANTHER" id="PTHR23501">
    <property type="entry name" value="MAJOR FACILITATOR SUPERFAMILY"/>
    <property type="match status" value="1"/>
</dbReference>
<feature type="transmembrane region" description="Helical" evidence="7">
    <location>
        <begin position="143"/>
        <end position="164"/>
    </location>
</feature>
<feature type="compositionally biased region" description="Basic and acidic residues" evidence="6">
    <location>
        <begin position="1"/>
        <end position="11"/>
    </location>
</feature>
<dbReference type="InterPro" id="IPR011701">
    <property type="entry name" value="MFS"/>
</dbReference>
<evidence type="ECO:0000313" key="9">
    <source>
        <dbReference type="EMBL" id="KAJ4323186.1"/>
    </source>
</evidence>
<feature type="transmembrane region" description="Helical" evidence="7">
    <location>
        <begin position="354"/>
        <end position="376"/>
    </location>
</feature>
<gene>
    <name evidence="9" type="ORF">N0V84_004449</name>
</gene>
<feature type="transmembrane region" description="Helical" evidence="7">
    <location>
        <begin position="388"/>
        <end position="409"/>
    </location>
</feature>
<organism evidence="9 10">
    <name type="scientific">Fusarium piperis</name>
    <dbReference type="NCBI Taxonomy" id="1435070"/>
    <lineage>
        <taxon>Eukaryota</taxon>
        <taxon>Fungi</taxon>
        <taxon>Dikarya</taxon>
        <taxon>Ascomycota</taxon>
        <taxon>Pezizomycotina</taxon>
        <taxon>Sordariomycetes</taxon>
        <taxon>Hypocreomycetidae</taxon>
        <taxon>Hypocreales</taxon>
        <taxon>Nectriaceae</taxon>
        <taxon>Fusarium</taxon>
        <taxon>Fusarium solani species complex</taxon>
    </lineage>
</organism>
<keyword evidence="3 7" id="KW-1133">Transmembrane helix</keyword>
<dbReference type="SUPFAM" id="SSF103473">
    <property type="entry name" value="MFS general substrate transporter"/>
    <property type="match status" value="2"/>
</dbReference>
<sequence>MSSEMDSKENDSGQDQGESGVVLPTERPSPPTATPKDDHHIEAAIPPARFWTLSLGVLLGLFLSMIDTSIVATSLYSIGIEFEALEEVNWVALAYTLAYLGCAVVFARISDIIGRRSAFIAAYIIFFAFSLGCGFSKSLKQLIAFRALQGIGGSGLYALTMIILPELSPPHLGQHIGALVGMVVALSGVLGPVLGGLLTHYTTWRWIFWINGPVGVVSLAIFIFTWPKAEHLPTIERRAWKELDYFGSFLAIAAAILVVFAFQTAGTSSNGGWKTAMFIAPLLCGLFAWGLLVSWQIFIQHRLSERFAPAFPLSLFRNRVYTTAALNTLFIGFPYLLLIYAIPLRIQVVSGKSALVGGVMLLPMLGSTALGSILAGKFNSVKNYVFETLFVGSCLMTLGCGLLVTLGHAPDDAKLLGFITFCGLGFGLTVASSTMLSTIEAPIRDFAPAQGILSQLRLLGGSLGIATSSALLNQRIMEYLSGTLTPFETATIGGPNSHLSDLQWAAVRYTYSEAFRVDMKVAAGISALGVISTIGAFRKHRLLVAEQRATLVREEAVRRQAQADQQ</sequence>
<dbReference type="PROSITE" id="PS50850">
    <property type="entry name" value="MFS"/>
    <property type="match status" value="1"/>
</dbReference>
<feature type="transmembrane region" description="Helical" evidence="7">
    <location>
        <begin position="50"/>
        <end position="76"/>
    </location>
</feature>
<evidence type="ECO:0000256" key="4">
    <source>
        <dbReference type="ARBA" id="ARBA00023136"/>
    </source>
</evidence>
<dbReference type="InterPro" id="IPR020846">
    <property type="entry name" value="MFS_dom"/>
</dbReference>
<evidence type="ECO:0000256" key="1">
    <source>
        <dbReference type="ARBA" id="ARBA00004141"/>
    </source>
</evidence>
<evidence type="ECO:0000256" key="5">
    <source>
        <dbReference type="ARBA" id="ARBA00023180"/>
    </source>
</evidence>
<evidence type="ECO:0000256" key="7">
    <source>
        <dbReference type="SAM" id="Phobius"/>
    </source>
</evidence>
<name>A0A9W8WFH7_9HYPO</name>
<dbReference type="Pfam" id="PF07690">
    <property type="entry name" value="MFS_1"/>
    <property type="match status" value="1"/>
</dbReference>
<evidence type="ECO:0000256" key="2">
    <source>
        <dbReference type="ARBA" id="ARBA00022692"/>
    </source>
</evidence>
<feature type="transmembrane region" description="Helical" evidence="7">
    <location>
        <begin position="278"/>
        <end position="299"/>
    </location>
</feature>
<keyword evidence="10" id="KW-1185">Reference proteome</keyword>
<dbReference type="PRINTS" id="PR01036">
    <property type="entry name" value="TCRTETB"/>
</dbReference>
<dbReference type="GO" id="GO:0022857">
    <property type="term" value="F:transmembrane transporter activity"/>
    <property type="evidence" value="ECO:0007669"/>
    <property type="project" value="InterPro"/>
</dbReference>
<evidence type="ECO:0000259" key="8">
    <source>
        <dbReference type="PROSITE" id="PS50850"/>
    </source>
</evidence>
<protein>
    <recommendedName>
        <fullName evidence="8">Major facilitator superfamily (MFS) profile domain-containing protein</fullName>
    </recommendedName>
</protein>
<keyword evidence="5" id="KW-0325">Glycoprotein</keyword>
<feature type="transmembrane region" description="Helical" evidence="7">
    <location>
        <begin position="206"/>
        <end position="224"/>
    </location>
</feature>
<feature type="transmembrane region" description="Helical" evidence="7">
    <location>
        <begin position="245"/>
        <end position="266"/>
    </location>
</feature>
<reference evidence="9" key="1">
    <citation type="submission" date="2022-10" db="EMBL/GenBank/DDBJ databases">
        <title>Tapping the CABI collections for fungal endophytes: first genome assemblies for Collariella, Neodidymelliopsis, Ascochyta clinopodiicola, Didymella pomorum, Didymosphaeria variabile, Neocosmospora piperis and Neocucurbitaria cava.</title>
        <authorList>
            <person name="Hill R."/>
        </authorList>
    </citation>
    <scope>NUCLEOTIDE SEQUENCE</scope>
    <source>
        <strain evidence="9">IMI 366586</strain>
    </source>
</reference>
<evidence type="ECO:0000256" key="6">
    <source>
        <dbReference type="SAM" id="MobiDB-lite"/>
    </source>
</evidence>
<comment type="caution">
    <text evidence="9">The sequence shown here is derived from an EMBL/GenBank/DDBJ whole genome shotgun (WGS) entry which is preliminary data.</text>
</comment>
<dbReference type="Proteomes" id="UP001140502">
    <property type="component" value="Unassembled WGS sequence"/>
</dbReference>
<dbReference type="PANTHER" id="PTHR23501:SF43">
    <property type="entry name" value="MULTIDRUG TRANSPORTER, PUTATIVE (AFU_ORTHOLOGUE AFUA_6G03040)-RELATED"/>
    <property type="match status" value="1"/>
</dbReference>
<dbReference type="OrthoDB" id="440553at2759"/>
<keyword evidence="2 7" id="KW-0812">Transmembrane</keyword>
<feature type="region of interest" description="Disordered" evidence="6">
    <location>
        <begin position="1"/>
        <end position="39"/>
    </location>
</feature>
<dbReference type="EMBL" id="JAPEUR010000073">
    <property type="protein sequence ID" value="KAJ4323186.1"/>
    <property type="molecule type" value="Genomic_DNA"/>
</dbReference>
<dbReference type="GO" id="GO:0005886">
    <property type="term" value="C:plasma membrane"/>
    <property type="evidence" value="ECO:0007669"/>
    <property type="project" value="TreeGrafter"/>
</dbReference>
<keyword evidence="4 7" id="KW-0472">Membrane</keyword>
<dbReference type="InterPro" id="IPR036259">
    <property type="entry name" value="MFS_trans_sf"/>
</dbReference>
<feature type="transmembrane region" description="Helical" evidence="7">
    <location>
        <begin position="88"/>
        <end position="106"/>
    </location>
</feature>
<feature type="transmembrane region" description="Helical" evidence="7">
    <location>
        <begin position="320"/>
        <end position="342"/>
    </location>
</feature>
<evidence type="ECO:0000256" key="3">
    <source>
        <dbReference type="ARBA" id="ARBA00022989"/>
    </source>
</evidence>
<feature type="transmembrane region" description="Helical" evidence="7">
    <location>
        <begin position="415"/>
        <end position="436"/>
    </location>
</feature>
<comment type="subcellular location">
    <subcellularLocation>
        <location evidence="1">Membrane</location>
        <topology evidence="1">Multi-pass membrane protein</topology>
    </subcellularLocation>
</comment>